<keyword evidence="1" id="KW-1133">Transmembrane helix</keyword>
<dbReference type="AlphaFoldDB" id="A0A517SWA9"/>
<keyword evidence="3" id="KW-1185">Reference proteome</keyword>
<name>A0A517SWA9_9BACT</name>
<evidence type="ECO:0000313" key="2">
    <source>
        <dbReference type="EMBL" id="QDT60422.1"/>
    </source>
</evidence>
<reference evidence="2 3" key="1">
    <citation type="submission" date="2019-02" db="EMBL/GenBank/DDBJ databases">
        <title>Deep-cultivation of Planctomycetes and their phenomic and genomic characterization uncovers novel biology.</title>
        <authorList>
            <person name="Wiegand S."/>
            <person name="Jogler M."/>
            <person name="Boedeker C."/>
            <person name="Pinto D."/>
            <person name="Vollmers J."/>
            <person name="Rivas-Marin E."/>
            <person name="Kohn T."/>
            <person name="Peeters S.H."/>
            <person name="Heuer A."/>
            <person name="Rast P."/>
            <person name="Oberbeckmann S."/>
            <person name="Bunk B."/>
            <person name="Jeske O."/>
            <person name="Meyerdierks A."/>
            <person name="Storesund J.E."/>
            <person name="Kallscheuer N."/>
            <person name="Luecker S."/>
            <person name="Lage O.M."/>
            <person name="Pohl T."/>
            <person name="Merkel B.J."/>
            <person name="Hornburger P."/>
            <person name="Mueller R.-W."/>
            <person name="Bruemmer F."/>
            <person name="Labrenz M."/>
            <person name="Spormann A.M."/>
            <person name="Op den Camp H."/>
            <person name="Overmann J."/>
            <person name="Amann R."/>
            <person name="Jetten M.S.M."/>
            <person name="Mascher T."/>
            <person name="Medema M.H."/>
            <person name="Devos D.P."/>
            <person name="Kaster A.-K."/>
            <person name="Ovreas L."/>
            <person name="Rohde M."/>
            <person name="Galperin M.Y."/>
            <person name="Jogler C."/>
        </authorList>
    </citation>
    <scope>NUCLEOTIDE SEQUENCE [LARGE SCALE GENOMIC DNA]</scope>
    <source>
        <strain evidence="2 3">SV_7m_r</strain>
    </source>
</reference>
<feature type="transmembrane region" description="Helical" evidence="1">
    <location>
        <begin position="51"/>
        <end position="75"/>
    </location>
</feature>
<feature type="transmembrane region" description="Helical" evidence="1">
    <location>
        <begin position="81"/>
        <end position="102"/>
    </location>
</feature>
<dbReference type="OrthoDB" id="291010at2"/>
<sequence>MDRFAQNELDPLNPYAAPAAPTGFTHPAANYEVIRQEHLNHEANIRSFGALYYLGSVVLSVGGAAAMVIGAIRITDGGPDAAFLVIVGAIYFSIGIFQFFVARGLRRFTPVGRIGGSILGIIGLAGFPVGTLISAYFLYLLWSEKGTMVFSDEYKKVLEATPHIVYRTSIIVKIFVGLLLLVLGLAIVGAIAAALTAV</sequence>
<keyword evidence="1" id="KW-0472">Membrane</keyword>
<dbReference type="EMBL" id="CP036272">
    <property type="protein sequence ID" value="QDT60422.1"/>
    <property type="molecule type" value="Genomic_DNA"/>
</dbReference>
<evidence type="ECO:0000256" key="1">
    <source>
        <dbReference type="SAM" id="Phobius"/>
    </source>
</evidence>
<keyword evidence="1" id="KW-0812">Transmembrane</keyword>
<proteinExistence type="predicted"/>
<feature type="transmembrane region" description="Helical" evidence="1">
    <location>
        <begin position="114"/>
        <end position="142"/>
    </location>
</feature>
<protein>
    <submittedName>
        <fullName evidence="2">Uncharacterized protein</fullName>
    </submittedName>
</protein>
<evidence type="ECO:0000313" key="3">
    <source>
        <dbReference type="Proteomes" id="UP000315003"/>
    </source>
</evidence>
<dbReference type="RefSeq" id="WP_145273101.1">
    <property type="nucleotide sequence ID" value="NZ_CP036272.1"/>
</dbReference>
<feature type="transmembrane region" description="Helical" evidence="1">
    <location>
        <begin position="170"/>
        <end position="195"/>
    </location>
</feature>
<dbReference type="Proteomes" id="UP000315003">
    <property type="component" value="Chromosome"/>
</dbReference>
<organism evidence="2 3">
    <name type="scientific">Stieleria bergensis</name>
    <dbReference type="NCBI Taxonomy" id="2528025"/>
    <lineage>
        <taxon>Bacteria</taxon>
        <taxon>Pseudomonadati</taxon>
        <taxon>Planctomycetota</taxon>
        <taxon>Planctomycetia</taxon>
        <taxon>Pirellulales</taxon>
        <taxon>Pirellulaceae</taxon>
        <taxon>Stieleria</taxon>
    </lineage>
</organism>
<gene>
    <name evidence="2" type="ORF">SV7mr_29440</name>
</gene>
<accession>A0A517SWA9</accession>